<accession>A0A392UE40</accession>
<keyword evidence="3" id="KW-1185">Reference proteome</keyword>
<proteinExistence type="predicted"/>
<evidence type="ECO:0000313" key="2">
    <source>
        <dbReference type="EMBL" id="MCI70686.1"/>
    </source>
</evidence>
<dbReference type="EMBL" id="LXQA010780652">
    <property type="protein sequence ID" value="MCI70686.1"/>
    <property type="molecule type" value="Genomic_DNA"/>
</dbReference>
<dbReference type="AlphaFoldDB" id="A0A392UE40"/>
<comment type="caution">
    <text evidence="2">The sequence shown here is derived from an EMBL/GenBank/DDBJ whole genome shotgun (WGS) entry which is preliminary data.</text>
</comment>
<dbReference type="Proteomes" id="UP000265520">
    <property type="component" value="Unassembled WGS sequence"/>
</dbReference>
<feature type="region of interest" description="Disordered" evidence="1">
    <location>
        <begin position="1"/>
        <end position="28"/>
    </location>
</feature>
<reference evidence="2 3" key="1">
    <citation type="journal article" date="2018" name="Front. Plant Sci.">
        <title>Red Clover (Trifolium pratense) and Zigzag Clover (T. medium) - A Picture of Genomic Similarities and Differences.</title>
        <authorList>
            <person name="Dluhosova J."/>
            <person name="Istvanek J."/>
            <person name="Nedelnik J."/>
            <person name="Repkova J."/>
        </authorList>
    </citation>
    <scope>NUCLEOTIDE SEQUENCE [LARGE SCALE GENOMIC DNA]</scope>
    <source>
        <strain evidence="3">cv. 10/8</strain>
        <tissue evidence="2">Leaf</tissue>
    </source>
</reference>
<sequence>MRLAWNLPSWAQQPGKNQENRTQHAPGLVPSKLGAEARMFRKC</sequence>
<name>A0A392UE40_9FABA</name>
<organism evidence="2 3">
    <name type="scientific">Trifolium medium</name>
    <dbReference type="NCBI Taxonomy" id="97028"/>
    <lineage>
        <taxon>Eukaryota</taxon>
        <taxon>Viridiplantae</taxon>
        <taxon>Streptophyta</taxon>
        <taxon>Embryophyta</taxon>
        <taxon>Tracheophyta</taxon>
        <taxon>Spermatophyta</taxon>
        <taxon>Magnoliopsida</taxon>
        <taxon>eudicotyledons</taxon>
        <taxon>Gunneridae</taxon>
        <taxon>Pentapetalae</taxon>
        <taxon>rosids</taxon>
        <taxon>fabids</taxon>
        <taxon>Fabales</taxon>
        <taxon>Fabaceae</taxon>
        <taxon>Papilionoideae</taxon>
        <taxon>50 kb inversion clade</taxon>
        <taxon>NPAAA clade</taxon>
        <taxon>Hologalegina</taxon>
        <taxon>IRL clade</taxon>
        <taxon>Trifolieae</taxon>
        <taxon>Trifolium</taxon>
    </lineage>
</organism>
<evidence type="ECO:0000313" key="3">
    <source>
        <dbReference type="Proteomes" id="UP000265520"/>
    </source>
</evidence>
<evidence type="ECO:0000256" key="1">
    <source>
        <dbReference type="SAM" id="MobiDB-lite"/>
    </source>
</evidence>
<protein>
    <submittedName>
        <fullName evidence="2">Uncharacterized protein</fullName>
    </submittedName>
</protein>